<feature type="transmembrane region" description="Helical" evidence="2">
    <location>
        <begin position="213"/>
        <end position="235"/>
    </location>
</feature>
<feature type="transmembrane region" description="Helical" evidence="2">
    <location>
        <begin position="114"/>
        <end position="136"/>
    </location>
</feature>
<evidence type="ECO:0000313" key="4">
    <source>
        <dbReference type="Proteomes" id="UP001631957"/>
    </source>
</evidence>
<name>A0ABW9HRG8_9ACTN</name>
<organism evidence="3 4">
    <name type="scientific">Streptomyces niveiscabiei</name>
    <dbReference type="NCBI Taxonomy" id="164115"/>
    <lineage>
        <taxon>Bacteria</taxon>
        <taxon>Bacillati</taxon>
        <taxon>Actinomycetota</taxon>
        <taxon>Actinomycetes</taxon>
        <taxon>Kitasatosporales</taxon>
        <taxon>Streptomycetaceae</taxon>
        <taxon>Streptomyces</taxon>
    </lineage>
</organism>
<feature type="region of interest" description="Disordered" evidence="1">
    <location>
        <begin position="1"/>
        <end position="89"/>
    </location>
</feature>
<dbReference type="SUPFAM" id="SSF52540">
    <property type="entry name" value="P-loop containing nucleoside triphosphate hydrolases"/>
    <property type="match status" value="1"/>
</dbReference>
<proteinExistence type="predicted"/>
<feature type="transmembrane region" description="Helical" evidence="2">
    <location>
        <begin position="241"/>
        <end position="259"/>
    </location>
</feature>
<sequence length="907" mass="96217">MNSDGTQDARGTHASPVPRPAGSPEGAGVPPRPTHAPGAPSGAGGPYSAGGPYGTGNPTGPGNPSGPGDAYDKQPAPRSAVSEWLDTPRPEARPGIWRFGFRPPKDASQDSERLSPVTVVGLVIPLVVALVLWSLWRRGAFPYQFTVLRLFTPGDWWWGGTMASAKTTEGAEARVVYDGLFFTLLMYTMGRLGSWPDAVRHFIGRRPQPARAVYAFVAALVALSFVFPDAFPLVGWDSLPVVDPLFSLIVLISGSYELFTSALFTDSLYAVITALVAWPFAKVGGWWPYAKELLAARRGEAPAQAVVERPRAQWPALRDAGQTEAADLLSGEVAAGRMNDVDCARVEHAFALARAGASLGAFRETVLRQGGAAWTHPSGARDLPRRNAAHDLLAGQVRIGRWVSAERAPVPYRDAGAALGADVLGTSLLAVGPSGSGKTRTLIEPVTESLALRALTGACAVVAVSSAGAPLGSDDHFDVVVRIGDPASVHDLDPYAGCDDPDEAAAILAEALVGDLATPQAATALAQLLGPYRAAHGRFPALPALRELLESPEALASLRDTLAGNEVMRRELDARIRQTGAPGDAGRALADRLALLNRPVFAEFLGGSGDAYNARGHGDPTRRGSGHGDAAGPHSTPGAHDEAGPHTTPGAHPRGDDGRTPDAYRAAGPPQYAHADHSRPTPHSTPAPHRPFSLRALADHPLRVRIDLPARGHEEAGRILTRLVLAQFNAVVREDRRAHFACLVLDDATGTVTAESVRHIQRLRSRDAGVVLALRSVGDVPEALHGPLYGAVGCRMAYAGVTTWDGNRFAQTWGTEWVETTEVAKHTVFADQPMTRAIHALRKLVTGKAVTTDAVTVRQVERERWSASQLAHEVPPGHAVLSLTSVTGEHAPPMLVDLRRSQVDVQY</sequence>
<feature type="transmembrane region" description="Helical" evidence="2">
    <location>
        <begin position="268"/>
        <end position="289"/>
    </location>
</feature>
<comment type="caution">
    <text evidence="3">The sequence shown here is derived from an EMBL/GenBank/DDBJ whole genome shotgun (WGS) entry which is preliminary data.</text>
</comment>
<feature type="compositionally biased region" description="Basic and acidic residues" evidence="1">
    <location>
        <begin position="653"/>
        <end position="662"/>
    </location>
</feature>
<keyword evidence="2" id="KW-0472">Membrane</keyword>
<evidence type="ECO:0000313" key="3">
    <source>
        <dbReference type="EMBL" id="MFM9609443.1"/>
    </source>
</evidence>
<keyword evidence="4" id="KW-1185">Reference proteome</keyword>
<dbReference type="Proteomes" id="UP001631957">
    <property type="component" value="Unassembled WGS sequence"/>
</dbReference>
<keyword evidence="2" id="KW-0812">Transmembrane</keyword>
<dbReference type="RefSeq" id="WP_409121252.1">
    <property type="nucleotide sequence ID" value="NZ_JBJVNI010000006.1"/>
</dbReference>
<feature type="compositionally biased region" description="Gly residues" evidence="1">
    <location>
        <begin position="41"/>
        <end position="65"/>
    </location>
</feature>
<dbReference type="InterPro" id="IPR027417">
    <property type="entry name" value="P-loop_NTPase"/>
</dbReference>
<evidence type="ECO:0000256" key="2">
    <source>
        <dbReference type="SAM" id="Phobius"/>
    </source>
</evidence>
<keyword evidence="2" id="KW-1133">Transmembrane helix</keyword>
<accession>A0ABW9HRG8</accession>
<reference evidence="3 4" key="1">
    <citation type="submission" date="2024-12" db="EMBL/GenBank/DDBJ databases">
        <title>Forecasting of Potato common scab and diversities of Pathogenic streptomyces spp. in china.</title>
        <authorList>
            <person name="Handique U."/>
            <person name="Wu J."/>
        </authorList>
    </citation>
    <scope>NUCLEOTIDE SEQUENCE [LARGE SCALE GENOMIC DNA]</scope>
    <source>
        <strain evidence="3 4">ZRIMU1530</strain>
    </source>
</reference>
<gene>
    <name evidence="3" type="ORF">ACKI18_12070</name>
</gene>
<dbReference type="EMBL" id="JBJVNI010000006">
    <property type="protein sequence ID" value="MFM9609443.1"/>
    <property type="molecule type" value="Genomic_DNA"/>
</dbReference>
<protein>
    <submittedName>
        <fullName evidence="3">ATP/GTP-binding protein</fullName>
    </submittedName>
</protein>
<evidence type="ECO:0000256" key="1">
    <source>
        <dbReference type="SAM" id="MobiDB-lite"/>
    </source>
</evidence>
<feature type="region of interest" description="Disordered" evidence="1">
    <location>
        <begin position="608"/>
        <end position="692"/>
    </location>
</feature>